<dbReference type="GO" id="GO:0016787">
    <property type="term" value="F:hydrolase activity"/>
    <property type="evidence" value="ECO:0007669"/>
    <property type="project" value="UniProtKB-KW"/>
</dbReference>
<dbReference type="InterPro" id="IPR029058">
    <property type="entry name" value="AB_hydrolase_fold"/>
</dbReference>
<gene>
    <name evidence="4" type="ORF">SAMN04488068_0481</name>
</gene>
<sequence>MTLFRCAALVMLSTSLAGCLVARVPLMIEAHQAEQRFPAKGEIDSAQPRTLISGGLQRRYWVQVPAAARKPLPVVLVLHGGTETAEAVWGQTSLPTLGARDGFIVAAPQGVNKHWNDGRGSTLAGDAPSTADDVAFLRAVIADLVLRDGADARSVFVIGASNGGFMALHFACQAPDALRAGANVISTLPTAEARRCKPAPKPLPWMSMNGVRDPLVPFAGMAEGEERRGEPQPALLSADATFQFLAQRAGCTPEAQISRIGGSVEKRVRRCNGGATAEQYVFSEAGHVWPGLPIKSPMLSMYLGGANLDVDTGEAAWDFFRRTLAAR</sequence>
<dbReference type="PROSITE" id="PS51257">
    <property type="entry name" value="PROKAR_LIPOPROTEIN"/>
    <property type="match status" value="1"/>
</dbReference>
<dbReference type="PANTHER" id="PTHR43037:SF5">
    <property type="entry name" value="FERULOYL ESTERASE"/>
    <property type="match status" value="1"/>
</dbReference>
<dbReference type="InterPro" id="IPR000801">
    <property type="entry name" value="Esterase-like"/>
</dbReference>
<accession>A0A1M5KE62</accession>
<feature type="chain" id="PRO_5012251637" evidence="3">
    <location>
        <begin position="23"/>
        <end position="327"/>
    </location>
</feature>
<keyword evidence="5" id="KW-1185">Reference proteome</keyword>
<proteinExistence type="predicted"/>
<dbReference type="SUPFAM" id="SSF53474">
    <property type="entry name" value="alpha/beta-Hydrolases"/>
    <property type="match status" value="1"/>
</dbReference>
<protein>
    <submittedName>
        <fullName evidence="4">Polyhydroxybutyrate depolymerase</fullName>
    </submittedName>
</protein>
<keyword evidence="1 3" id="KW-0732">Signal</keyword>
<keyword evidence="2" id="KW-0378">Hydrolase</keyword>
<dbReference type="STRING" id="490188.SAMN04488068_0481"/>
<evidence type="ECO:0000256" key="2">
    <source>
        <dbReference type="ARBA" id="ARBA00022801"/>
    </source>
</evidence>
<dbReference type="Pfam" id="PF00756">
    <property type="entry name" value="Esterase"/>
    <property type="match status" value="1"/>
</dbReference>
<feature type="signal peptide" evidence="3">
    <location>
        <begin position="1"/>
        <end position="22"/>
    </location>
</feature>
<dbReference type="Gene3D" id="3.40.50.1820">
    <property type="entry name" value="alpha/beta hydrolase"/>
    <property type="match status" value="1"/>
</dbReference>
<dbReference type="InterPro" id="IPR050955">
    <property type="entry name" value="Plant_Biomass_Hydrol_Est"/>
</dbReference>
<evidence type="ECO:0000256" key="3">
    <source>
        <dbReference type="SAM" id="SignalP"/>
    </source>
</evidence>
<dbReference type="EMBL" id="FQWZ01000001">
    <property type="protein sequence ID" value="SHG50463.1"/>
    <property type="molecule type" value="Genomic_DNA"/>
</dbReference>
<evidence type="ECO:0000313" key="5">
    <source>
        <dbReference type="Proteomes" id="UP000199758"/>
    </source>
</evidence>
<dbReference type="AlphaFoldDB" id="A0A1M5KE62"/>
<name>A0A1M5KE62_9GAMM</name>
<evidence type="ECO:0000313" key="4">
    <source>
        <dbReference type="EMBL" id="SHG50463.1"/>
    </source>
</evidence>
<organism evidence="4 5">
    <name type="scientific">Hydrocarboniphaga daqingensis</name>
    <dbReference type="NCBI Taxonomy" id="490188"/>
    <lineage>
        <taxon>Bacteria</taxon>
        <taxon>Pseudomonadati</taxon>
        <taxon>Pseudomonadota</taxon>
        <taxon>Gammaproteobacteria</taxon>
        <taxon>Nevskiales</taxon>
        <taxon>Nevskiaceae</taxon>
        <taxon>Hydrocarboniphaga</taxon>
    </lineage>
</organism>
<reference evidence="4 5" key="1">
    <citation type="submission" date="2016-11" db="EMBL/GenBank/DDBJ databases">
        <authorList>
            <person name="Jaros S."/>
            <person name="Januszkiewicz K."/>
            <person name="Wedrychowicz H."/>
        </authorList>
    </citation>
    <scope>NUCLEOTIDE SEQUENCE [LARGE SCALE GENOMIC DNA]</scope>
    <source>
        <strain evidence="4 5">CGMCC 1.7049</strain>
    </source>
</reference>
<dbReference type="Proteomes" id="UP000199758">
    <property type="component" value="Unassembled WGS sequence"/>
</dbReference>
<evidence type="ECO:0000256" key="1">
    <source>
        <dbReference type="ARBA" id="ARBA00022729"/>
    </source>
</evidence>
<dbReference type="PANTHER" id="PTHR43037">
    <property type="entry name" value="UNNAMED PRODUCT-RELATED"/>
    <property type="match status" value="1"/>
</dbReference>